<organism evidence="1 2">
    <name type="scientific">Actinophytocola oryzae</name>
    <dbReference type="NCBI Taxonomy" id="502181"/>
    <lineage>
        <taxon>Bacteria</taxon>
        <taxon>Bacillati</taxon>
        <taxon>Actinomycetota</taxon>
        <taxon>Actinomycetes</taxon>
        <taxon>Pseudonocardiales</taxon>
        <taxon>Pseudonocardiaceae</taxon>
    </lineage>
</organism>
<dbReference type="SUPFAM" id="SSF53474">
    <property type="entry name" value="alpha/beta-Hydrolases"/>
    <property type="match status" value="1"/>
</dbReference>
<gene>
    <name evidence="1" type="ORF">CLV71_10385</name>
</gene>
<dbReference type="OrthoDB" id="280053at2"/>
<reference evidence="1 2" key="1">
    <citation type="submission" date="2019-03" db="EMBL/GenBank/DDBJ databases">
        <title>Genomic Encyclopedia of Archaeal and Bacterial Type Strains, Phase II (KMG-II): from individual species to whole genera.</title>
        <authorList>
            <person name="Goeker M."/>
        </authorList>
    </citation>
    <scope>NUCLEOTIDE SEQUENCE [LARGE SCALE GENOMIC DNA]</scope>
    <source>
        <strain evidence="1 2">DSM 45499</strain>
    </source>
</reference>
<keyword evidence="2" id="KW-1185">Reference proteome</keyword>
<dbReference type="Proteomes" id="UP000294927">
    <property type="component" value="Unassembled WGS sequence"/>
</dbReference>
<evidence type="ECO:0000313" key="2">
    <source>
        <dbReference type="Proteomes" id="UP000294927"/>
    </source>
</evidence>
<dbReference type="EMBL" id="SOCP01000003">
    <property type="protein sequence ID" value="TDV54845.1"/>
    <property type="molecule type" value="Genomic_DNA"/>
</dbReference>
<dbReference type="InterPro" id="IPR029058">
    <property type="entry name" value="AB_hydrolase_fold"/>
</dbReference>
<evidence type="ECO:0000313" key="1">
    <source>
        <dbReference type="EMBL" id="TDV54845.1"/>
    </source>
</evidence>
<dbReference type="AlphaFoldDB" id="A0A4R7VYM3"/>
<accession>A0A4R7VYM3</accession>
<protein>
    <recommendedName>
        <fullName evidence="3">Serine-threonine protein kinase</fullName>
    </recommendedName>
</protein>
<proteinExistence type="predicted"/>
<evidence type="ECO:0008006" key="3">
    <source>
        <dbReference type="Google" id="ProtNLM"/>
    </source>
</evidence>
<comment type="caution">
    <text evidence="1">The sequence shown here is derived from an EMBL/GenBank/DDBJ whole genome shotgun (WGS) entry which is preliminary data.</text>
</comment>
<name>A0A4R7VYM3_9PSEU</name>
<sequence>MWELVFDDKGVTASAAGFADDVARAGVTDLFVFSHGWNTAEDSARRLYAELFPLVENAASGVAGLGTIGFVGVLWPSLWFPETKASVAPASGSTQAAGSVEEARSGTDALSGAEIAASLATGFADPAPVLALGRILDEAQEAARAGVADDVLVRRFEEFHALLGSLAATVPEYEDAGERALLTSTDPTGTYQALAEVFGSAPAGGAQQGIGDWFGRALGGAKDALRVFSYNVMKARAGEVGRKGLGPLLSTLRGVRVHLIGHSFGARLVSFALAGVGDPSPVASLLLLQGAFSHWSFAHAKDNPFGEDGALHAYANRVRGPLVATYTRFDLAVCRWYPKASFLARADQSASTAGRWGGMGEDGFQAVTPSADRVMRADGTTKYDFEPGTFYRVNAEDVINDTRADAFAGAHSDFVKPAVARLVVAAASHS</sequence>